<gene>
    <name evidence="2" type="ORF">ACKI1S_10575</name>
</gene>
<keyword evidence="3" id="KW-1185">Reference proteome</keyword>
<protein>
    <recommendedName>
        <fullName evidence="4">DUF732 domain-containing protein</fullName>
    </recommendedName>
</protein>
<comment type="caution">
    <text evidence="2">The sequence shown here is derived from an EMBL/GenBank/DDBJ whole genome shotgun (WGS) entry which is preliminary data.</text>
</comment>
<proteinExistence type="predicted"/>
<organism evidence="2 3">
    <name type="scientific">Streptomyces galilaeus</name>
    <dbReference type="NCBI Taxonomy" id="33899"/>
    <lineage>
        <taxon>Bacteria</taxon>
        <taxon>Bacillati</taxon>
        <taxon>Actinomycetota</taxon>
        <taxon>Actinomycetes</taxon>
        <taxon>Kitasatosporales</taxon>
        <taxon>Streptomycetaceae</taxon>
        <taxon>Streptomyces</taxon>
    </lineage>
</organism>
<dbReference type="EMBL" id="JBJVNE010000005">
    <property type="protein sequence ID" value="MFM9646583.1"/>
    <property type="molecule type" value="Genomic_DNA"/>
</dbReference>
<dbReference type="PROSITE" id="PS51257">
    <property type="entry name" value="PROKAR_LIPOPROTEIN"/>
    <property type="match status" value="1"/>
</dbReference>
<reference evidence="2 3" key="1">
    <citation type="submission" date="2024-12" db="EMBL/GenBank/DDBJ databases">
        <title>Forecasting of Potato common scab and diversities of Pathogenic streptomyces spp. in china.</title>
        <authorList>
            <person name="Handique U."/>
            <person name="Wu J."/>
        </authorList>
    </citation>
    <scope>NUCLEOTIDE SEQUENCE [LARGE SCALE GENOMIC DNA]</scope>
    <source>
        <strain evidence="2 3">ZRIMU1585</strain>
    </source>
</reference>
<dbReference type="Proteomes" id="UP001631993">
    <property type="component" value="Unassembled WGS sequence"/>
</dbReference>
<evidence type="ECO:0000256" key="1">
    <source>
        <dbReference type="SAM" id="MobiDB-lite"/>
    </source>
</evidence>
<accession>A0ABW9IFK0</accession>
<sequence>MRTRTATATAAAVLSALVFTGCSSTDDGAGDNAAAKSTPRASQSGPTDEQIAQAREAAGLPPTPQAADWNAYIKALDALDPDIVHGKEDKAVSRGIDACSTYKRYPDDAAQQVKATRARFTSPTHPEGRDAATATKILDTAHKYICPDF</sequence>
<feature type="region of interest" description="Disordered" evidence="1">
    <location>
        <begin position="28"/>
        <end position="50"/>
    </location>
</feature>
<name>A0ABW9IFK0_STRGJ</name>
<evidence type="ECO:0000313" key="2">
    <source>
        <dbReference type="EMBL" id="MFM9646583.1"/>
    </source>
</evidence>
<dbReference type="RefSeq" id="WP_369279654.1">
    <property type="nucleotide sequence ID" value="NZ_JBJVMW010000053.1"/>
</dbReference>
<evidence type="ECO:0000313" key="3">
    <source>
        <dbReference type="Proteomes" id="UP001631993"/>
    </source>
</evidence>
<evidence type="ECO:0008006" key="4">
    <source>
        <dbReference type="Google" id="ProtNLM"/>
    </source>
</evidence>